<dbReference type="Gene3D" id="3.40.50.720">
    <property type="entry name" value="NAD(P)-binding Rossmann-like Domain"/>
    <property type="match status" value="1"/>
</dbReference>
<dbReference type="Pfam" id="PF08240">
    <property type="entry name" value="ADH_N"/>
    <property type="match status" value="1"/>
</dbReference>
<accession>A0ABT2PB28</accession>
<feature type="domain" description="Alcohol dehydrogenase-like C-terminal" evidence="3">
    <location>
        <begin position="172"/>
        <end position="284"/>
    </location>
</feature>
<keyword evidence="2" id="KW-0560">Oxidoreductase</keyword>
<dbReference type="InterPro" id="IPR013149">
    <property type="entry name" value="ADH-like_C"/>
</dbReference>
<evidence type="ECO:0000256" key="2">
    <source>
        <dbReference type="ARBA" id="ARBA00023002"/>
    </source>
</evidence>
<sequence>MTHTVRALRVHRDLMTDVGEISAPDIGENEVRVGVAAAGVCGSDIHAVQTGAWIEYWPATLGHEVVGTITESRSPDLAVGTAVAIDSRIPCRACADCAVAPQLCARLTWLGESRPGGFAEEVVVPAAGVYPFDAAILPMEVAVLAEPLAVVLSALLRLPRDAARVLILGYGPIGALSHLVLRSRGIDVIVAESDPGRLAAAAARGAISASTGRERVDAVIDAAGYPGSVATAFTAVRRGGTVVVVALGDHAIDVSAQELVEKCVTIAPSIGFDDDGIPTALAVLAASPSAFADVVSDRIVLDELAKRLAEPTPTLGKIVVTLA</sequence>
<reference evidence="5 6" key="1">
    <citation type="journal article" date="2024" name="Int. J. Syst. Evol. Microbiol.">
        <title>Microbacterium memoriense sp. nov., a member of the Actinomycetota from marine beach sediment of the north coast of Portugal.</title>
        <authorList>
            <person name="Santos J.D.N.D."/>
            <person name="Klimek D."/>
            <person name="Calusinska M."/>
            <person name="Lobo-da-Cunha A."/>
            <person name="Catita J."/>
            <person name="Goncalves H."/>
            <person name="Gonzalez I."/>
            <person name="Lage O.M."/>
        </authorList>
    </citation>
    <scope>NUCLEOTIDE SEQUENCE [LARGE SCALE GENOMIC DNA]</scope>
    <source>
        <strain evidence="5 6">PMIC_1C1B</strain>
    </source>
</reference>
<dbReference type="SUPFAM" id="SSF51735">
    <property type="entry name" value="NAD(P)-binding Rossmann-fold domains"/>
    <property type="match status" value="1"/>
</dbReference>
<dbReference type="InterPro" id="IPR050129">
    <property type="entry name" value="Zn_alcohol_dh"/>
</dbReference>
<evidence type="ECO:0000259" key="3">
    <source>
        <dbReference type="Pfam" id="PF00107"/>
    </source>
</evidence>
<dbReference type="PANTHER" id="PTHR43401:SF2">
    <property type="entry name" value="L-THREONINE 3-DEHYDROGENASE"/>
    <property type="match status" value="1"/>
</dbReference>
<dbReference type="PANTHER" id="PTHR43401">
    <property type="entry name" value="L-THREONINE 3-DEHYDROGENASE"/>
    <property type="match status" value="1"/>
</dbReference>
<keyword evidence="6" id="KW-1185">Reference proteome</keyword>
<evidence type="ECO:0000313" key="5">
    <source>
        <dbReference type="EMBL" id="MCT9001048.1"/>
    </source>
</evidence>
<dbReference type="InterPro" id="IPR011032">
    <property type="entry name" value="GroES-like_sf"/>
</dbReference>
<dbReference type="Pfam" id="PF00107">
    <property type="entry name" value="ADH_zinc_N"/>
    <property type="match status" value="1"/>
</dbReference>
<dbReference type="SUPFAM" id="SSF50129">
    <property type="entry name" value="GroES-like"/>
    <property type="match status" value="1"/>
</dbReference>
<organism evidence="5 6">
    <name type="scientific">Microbacterium memoriense</name>
    <dbReference type="NCBI Taxonomy" id="2978350"/>
    <lineage>
        <taxon>Bacteria</taxon>
        <taxon>Bacillati</taxon>
        <taxon>Actinomycetota</taxon>
        <taxon>Actinomycetes</taxon>
        <taxon>Micrococcales</taxon>
        <taxon>Microbacteriaceae</taxon>
        <taxon>Microbacterium</taxon>
    </lineage>
</organism>
<dbReference type="RefSeq" id="WP_261605607.1">
    <property type="nucleotide sequence ID" value="NZ_JAODOR010000002.1"/>
</dbReference>
<dbReference type="Gene3D" id="3.90.180.10">
    <property type="entry name" value="Medium-chain alcohol dehydrogenases, catalytic domain"/>
    <property type="match status" value="1"/>
</dbReference>
<evidence type="ECO:0000313" key="6">
    <source>
        <dbReference type="Proteomes" id="UP001300496"/>
    </source>
</evidence>
<comment type="cofactor">
    <cofactor evidence="1">
        <name>Zn(2+)</name>
        <dbReference type="ChEBI" id="CHEBI:29105"/>
    </cofactor>
</comment>
<dbReference type="EMBL" id="JAODOR010000002">
    <property type="protein sequence ID" value="MCT9001048.1"/>
    <property type="molecule type" value="Genomic_DNA"/>
</dbReference>
<proteinExistence type="predicted"/>
<name>A0ABT2PB28_9MICO</name>
<protein>
    <submittedName>
        <fullName evidence="5">Alcohol dehydrogenase catalytic domain-containing protein</fullName>
    </submittedName>
</protein>
<evidence type="ECO:0000256" key="1">
    <source>
        <dbReference type="ARBA" id="ARBA00001947"/>
    </source>
</evidence>
<dbReference type="InterPro" id="IPR013154">
    <property type="entry name" value="ADH-like_N"/>
</dbReference>
<dbReference type="InterPro" id="IPR036291">
    <property type="entry name" value="NAD(P)-bd_dom_sf"/>
</dbReference>
<feature type="domain" description="Alcohol dehydrogenase-like N-terminal" evidence="4">
    <location>
        <begin position="27"/>
        <end position="132"/>
    </location>
</feature>
<comment type="caution">
    <text evidence="5">The sequence shown here is derived from an EMBL/GenBank/DDBJ whole genome shotgun (WGS) entry which is preliminary data.</text>
</comment>
<dbReference type="Proteomes" id="UP001300496">
    <property type="component" value="Unassembled WGS sequence"/>
</dbReference>
<gene>
    <name evidence="5" type="ORF">N4R40_01530</name>
</gene>
<evidence type="ECO:0000259" key="4">
    <source>
        <dbReference type="Pfam" id="PF08240"/>
    </source>
</evidence>